<evidence type="ECO:0000256" key="3">
    <source>
        <dbReference type="ARBA" id="ARBA00022679"/>
    </source>
</evidence>
<dbReference type="InterPro" id="IPR023135">
    <property type="entry name" value="N6_DNA_MeTrfase_TaqI_C"/>
</dbReference>
<dbReference type="STRING" id="321763.SAMN04488692_1473"/>
<dbReference type="Pfam" id="PF12950">
    <property type="entry name" value="TaqI_C"/>
    <property type="match status" value="1"/>
</dbReference>
<dbReference type="GO" id="GO:0032259">
    <property type="term" value="P:methylation"/>
    <property type="evidence" value="ECO:0007669"/>
    <property type="project" value="UniProtKB-KW"/>
</dbReference>
<dbReference type="PANTHER" id="PTHR33841:SF1">
    <property type="entry name" value="DNA METHYLTRANSFERASE A"/>
    <property type="match status" value="1"/>
</dbReference>
<keyword evidence="4" id="KW-0949">S-adenosyl-L-methionine</keyword>
<feature type="coiled-coil region" evidence="8">
    <location>
        <begin position="1082"/>
        <end position="1116"/>
    </location>
</feature>
<keyword evidence="8" id="KW-0175">Coiled coil</keyword>
<feature type="domain" description="TaqI-like C-terminal specificity" evidence="10">
    <location>
        <begin position="794"/>
        <end position="930"/>
    </location>
</feature>
<reference evidence="12 13" key="1">
    <citation type="submission" date="2016-10" db="EMBL/GenBank/DDBJ databases">
        <authorList>
            <person name="de Groot N.N."/>
        </authorList>
    </citation>
    <scope>NUCLEOTIDE SEQUENCE [LARGE SCALE GENOMIC DNA]</scope>
    <source>
        <strain evidence="12 13">SLAS-1</strain>
    </source>
</reference>
<keyword evidence="2 12" id="KW-0489">Methyltransferase</keyword>
<evidence type="ECO:0000256" key="6">
    <source>
        <dbReference type="ARBA" id="ARBA00023125"/>
    </source>
</evidence>
<evidence type="ECO:0000259" key="10">
    <source>
        <dbReference type="Pfam" id="PF12950"/>
    </source>
</evidence>
<dbReference type="RefSeq" id="WP_089762413.1">
    <property type="nucleotide sequence ID" value="NZ_FNGO01000047.1"/>
</dbReference>
<dbReference type="InterPro" id="IPR029063">
    <property type="entry name" value="SAM-dependent_MTases_sf"/>
</dbReference>
<dbReference type="GO" id="GO:0003677">
    <property type="term" value="F:DNA binding"/>
    <property type="evidence" value="ECO:0007669"/>
    <property type="project" value="UniProtKB-KW"/>
</dbReference>
<evidence type="ECO:0000256" key="7">
    <source>
        <dbReference type="ARBA" id="ARBA00047942"/>
    </source>
</evidence>
<dbReference type="SUPFAM" id="SSF53335">
    <property type="entry name" value="S-adenosyl-L-methionine-dependent methyltransferases"/>
    <property type="match status" value="1"/>
</dbReference>
<dbReference type="InterPro" id="IPR025931">
    <property type="entry name" value="TaqI_C"/>
</dbReference>
<feature type="domain" description="Type II methyltransferase M.TaqI-like" evidence="9">
    <location>
        <begin position="526"/>
        <end position="689"/>
    </location>
</feature>
<keyword evidence="5" id="KW-0680">Restriction system</keyword>
<dbReference type="PRINTS" id="PR00507">
    <property type="entry name" value="N12N6MTFRASE"/>
</dbReference>
<dbReference type="Pfam" id="PF07669">
    <property type="entry name" value="Eco57I"/>
    <property type="match status" value="1"/>
</dbReference>
<dbReference type="InterPro" id="IPR046817">
    <property type="entry name" value="MmeI_N"/>
</dbReference>
<dbReference type="Proteomes" id="UP000199476">
    <property type="component" value="Unassembled WGS sequence"/>
</dbReference>
<dbReference type="Gene3D" id="3.90.220.10">
    <property type="entry name" value="Adenine-n6-DNA-methyltransferase Taqi, Chain A, domain 2"/>
    <property type="match status" value="1"/>
</dbReference>
<dbReference type="OrthoDB" id="9815272at2"/>
<evidence type="ECO:0000256" key="2">
    <source>
        <dbReference type="ARBA" id="ARBA00022603"/>
    </source>
</evidence>
<proteinExistence type="predicted"/>
<dbReference type="EC" id="2.1.1.72" evidence="1"/>
<protein>
    <recommendedName>
        <fullName evidence="1">site-specific DNA-methyltransferase (adenine-specific)</fullName>
        <ecNumber evidence="1">2.1.1.72</ecNumber>
    </recommendedName>
</protein>
<evidence type="ECO:0000256" key="4">
    <source>
        <dbReference type="ARBA" id="ARBA00022691"/>
    </source>
</evidence>
<evidence type="ECO:0000256" key="8">
    <source>
        <dbReference type="SAM" id="Coils"/>
    </source>
</evidence>
<dbReference type="SUPFAM" id="SSF116734">
    <property type="entry name" value="DNA methylase specificity domain"/>
    <property type="match status" value="1"/>
</dbReference>
<evidence type="ECO:0000259" key="11">
    <source>
        <dbReference type="Pfam" id="PF20464"/>
    </source>
</evidence>
<sequence length="1132" mass="133179">MPGLFNKKIIGQNIQDYHIENFTEKLEKIRNWKENLANIKGLNEQRLQSAFLSAIFEDILGYKNDPAAEQWTMEIECSTDLDAKTPDGILGFYKRENGEVKKEHKAVIELKGPQVALDKDQKREGATYKSPVDQAFSYTNRLDKCKWVIVSNFIEMRLYKVGRSKEYNEVFHLQDLVEEDEFKKFHYLLSRDHLITEEGRSETLRLSGATNKRHEDISVEFYNLYKNMRINLFEHLKENNSDIDFEILLEKAQKFLDRIIFICFCEDKQLLPNDVLHQAIERGKNSFEVSDTAIWNQIRGVFRAVDEGSDKHNINAYDGGLFAYDEVLDELTIKDDFFDAIYEISEYDFDSDVDVNILGHIFEQSITDIEQLKADIRDDEYDKNESRRKKEGIYYTPKYITSYIVENAVGGYLEDKKEELGYYDLPDIEEAGSKSWQTRYTQQHIDFFDKYEEELKDITILDPACGSGAFLNQAFDFLLEEHRWLNKQRDLLRNALHESNGAVSRDNELQASLTSQERIYRNILKNNLYGVDLNRESVEITKLSLWLKTANKQDKLTNLDDNIKCGNSLIDDPEIAGDKAFDWEKEFPEIMEDGGFDVVIGNPPYVNIENINSNIREHLNHQYSKLKGRFDIYMAFIEKGLNLLRDNGMFSFIVPYSFSYERYGELMRKHIDKYFMIDRFLDLSKVEVFDDATVNNLVFVIKNKNKSSEIKVDRFDEDEKNIYFAGEFIPQNSFKENPNYSYRLNLTKEKLSIIEKLEDHSFCLGDMYYINWGARTGDIEKYVTTAPNASDAKKMINGRNVERYFLDYTGEYLIYKPNELYNPMFTELFEKPKIFVPDISGYKGIKAAYDEENHYAEHTVSIIIRKDRIKNAKRNERYVVDQDQEFEYIQNYDDKFILGLLNSKLINFYFLERLSGGLHVYPNDLKSLPLIPHNKDKKLSNKIISLVTKIMKRKKEMVKEKNKSFFDVLHRYIGMAKNSLREIVKKSNFKNEIYSGSAYVVRDFTVSLDANIVTLYSQKSSSGKYELLKFEEDDQYKRRYLKHYLENLTEQQLKEINVNHSGNLLKRVLQIEIPDYDKDYVVKKVVNEWESLQQEIEELKEEIKKTDDEIDQMVYDLYGLTDEEIEIVENTI</sequence>
<keyword evidence="3 12" id="KW-0808">Transferase</keyword>
<dbReference type="InterPro" id="IPR011639">
    <property type="entry name" value="MethylTrfase_TaqI-like_dom"/>
</dbReference>
<dbReference type="AlphaFoldDB" id="A0A1G9TTF2"/>
<feature type="domain" description="MmeI-like N-terminal" evidence="11">
    <location>
        <begin position="35"/>
        <end position="185"/>
    </location>
</feature>
<evidence type="ECO:0000313" key="13">
    <source>
        <dbReference type="Proteomes" id="UP000199476"/>
    </source>
</evidence>
<evidence type="ECO:0000313" key="12">
    <source>
        <dbReference type="EMBL" id="SDM51007.1"/>
    </source>
</evidence>
<name>A0A1G9TTF2_9FIRM</name>
<dbReference type="EMBL" id="FNGO01000047">
    <property type="protein sequence ID" value="SDM51007.1"/>
    <property type="molecule type" value="Genomic_DNA"/>
</dbReference>
<organism evidence="12 13">
    <name type="scientific">Halarsenatibacter silvermanii</name>
    <dbReference type="NCBI Taxonomy" id="321763"/>
    <lineage>
        <taxon>Bacteria</taxon>
        <taxon>Bacillati</taxon>
        <taxon>Bacillota</taxon>
        <taxon>Clostridia</taxon>
        <taxon>Halanaerobiales</taxon>
        <taxon>Halarsenatibacteraceae</taxon>
        <taxon>Halarsenatibacter</taxon>
    </lineage>
</organism>
<evidence type="ECO:0000256" key="1">
    <source>
        <dbReference type="ARBA" id="ARBA00011900"/>
    </source>
</evidence>
<keyword evidence="13" id="KW-1185">Reference proteome</keyword>
<evidence type="ECO:0000256" key="5">
    <source>
        <dbReference type="ARBA" id="ARBA00022747"/>
    </source>
</evidence>
<gene>
    <name evidence="12" type="ORF">SAMN04488692_1473</name>
</gene>
<dbReference type="PROSITE" id="PS00092">
    <property type="entry name" value="N6_MTASE"/>
    <property type="match status" value="1"/>
</dbReference>
<dbReference type="Gene3D" id="3.40.50.150">
    <property type="entry name" value="Vaccinia Virus protein VP39"/>
    <property type="match status" value="1"/>
</dbReference>
<accession>A0A1G9TTF2</accession>
<keyword evidence="6" id="KW-0238">DNA-binding</keyword>
<comment type="catalytic activity">
    <reaction evidence="7">
        <text>a 2'-deoxyadenosine in DNA + S-adenosyl-L-methionine = an N(6)-methyl-2'-deoxyadenosine in DNA + S-adenosyl-L-homocysteine + H(+)</text>
        <dbReference type="Rhea" id="RHEA:15197"/>
        <dbReference type="Rhea" id="RHEA-COMP:12418"/>
        <dbReference type="Rhea" id="RHEA-COMP:12419"/>
        <dbReference type="ChEBI" id="CHEBI:15378"/>
        <dbReference type="ChEBI" id="CHEBI:57856"/>
        <dbReference type="ChEBI" id="CHEBI:59789"/>
        <dbReference type="ChEBI" id="CHEBI:90615"/>
        <dbReference type="ChEBI" id="CHEBI:90616"/>
        <dbReference type="EC" id="2.1.1.72"/>
    </reaction>
</comment>
<dbReference type="InterPro" id="IPR050953">
    <property type="entry name" value="N4_N6_ade-DNA_methylase"/>
</dbReference>
<dbReference type="PANTHER" id="PTHR33841">
    <property type="entry name" value="DNA METHYLTRANSFERASE YEEA-RELATED"/>
    <property type="match status" value="1"/>
</dbReference>
<dbReference type="GO" id="GO:0009007">
    <property type="term" value="F:site-specific DNA-methyltransferase (adenine-specific) activity"/>
    <property type="evidence" value="ECO:0007669"/>
    <property type="project" value="UniProtKB-EC"/>
</dbReference>
<dbReference type="InterPro" id="IPR002052">
    <property type="entry name" value="DNA_methylase_N6_adenine_CS"/>
</dbReference>
<evidence type="ECO:0000259" key="9">
    <source>
        <dbReference type="Pfam" id="PF07669"/>
    </source>
</evidence>
<dbReference type="GO" id="GO:0009307">
    <property type="term" value="P:DNA restriction-modification system"/>
    <property type="evidence" value="ECO:0007669"/>
    <property type="project" value="UniProtKB-KW"/>
</dbReference>
<dbReference type="Pfam" id="PF20464">
    <property type="entry name" value="MmeI_N"/>
    <property type="match status" value="1"/>
</dbReference>